<organism evidence="2 3">
    <name type="scientific">Breznakibacter xylanolyticus</name>
    <dbReference type="NCBI Taxonomy" id="990"/>
    <lineage>
        <taxon>Bacteria</taxon>
        <taxon>Pseudomonadati</taxon>
        <taxon>Bacteroidota</taxon>
        <taxon>Bacteroidia</taxon>
        <taxon>Marinilabiliales</taxon>
        <taxon>Marinilabiliaceae</taxon>
        <taxon>Breznakibacter</taxon>
    </lineage>
</organism>
<name>A0A2W7NAQ9_9BACT</name>
<dbReference type="RefSeq" id="WP_111446122.1">
    <property type="nucleotide sequence ID" value="NZ_QKZK01000017.1"/>
</dbReference>
<protein>
    <recommendedName>
        <fullName evidence="4">Metallopeptidase DUF4344</fullName>
    </recommendedName>
</protein>
<evidence type="ECO:0000313" key="3">
    <source>
        <dbReference type="Proteomes" id="UP000249239"/>
    </source>
</evidence>
<dbReference type="Proteomes" id="UP000249239">
    <property type="component" value="Unassembled WGS sequence"/>
</dbReference>
<evidence type="ECO:0000256" key="1">
    <source>
        <dbReference type="SAM" id="SignalP"/>
    </source>
</evidence>
<feature type="chain" id="PRO_5016072171" description="Metallopeptidase DUF4344" evidence="1">
    <location>
        <begin position="23"/>
        <end position="212"/>
    </location>
</feature>
<dbReference type="OrthoDB" id="1098088at2"/>
<dbReference type="EMBL" id="QKZK01000017">
    <property type="protein sequence ID" value="PZX15177.1"/>
    <property type="molecule type" value="Genomic_DNA"/>
</dbReference>
<keyword evidence="3" id="KW-1185">Reference proteome</keyword>
<comment type="caution">
    <text evidence="2">The sequence shown here is derived from an EMBL/GenBank/DDBJ whole genome shotgun (WGS) entry which is preliminary data.</text>
</comment>
<proteinExistence type="predicted"/>
<evidence type="ECO:0008006" key="4">
    <source>
        <dbReference type="Google" id="ProtNLM"/>
    </source>
</evidence>
<keyword evidence="1" id="KW-0732">Signal</keyword>
<gene>
    <name evidence="2" type="ORF">LX69_02265</name>
</gene>
<accession>A0A2W7NAQ9</accession>
<reference evidence="2 3" key="1">
    <citation type="submission" date="2018-06" db="EMBL/GenBank/DDBJ databases">
        <title>Genomic Encyclopedia of Archaeal and Bacterial Type Strains, Phase II (KMG-II): from individual species to whole genera.</title>
        <authorList>
            <person name="Goeker M."/>
        </authorList>
    </citation>
    <scope>NUCLEOTIDE SEQUENCE [LARGE SCALE GENOMIC DNA]</scope>
    <source>
        <strain evidence="2 3">DSM 6779</strain>
    </source>
</reference>
<dbReference type="AlphaFoldDB" id="A0A2W7NAQ9"/>
<feature type="signal peptide" evidence="1">
    <location>
        <begin position="1"/>
        <end position="22"/>
    </location>
</feature>
<sequence>MKRLKRSFLLMIACLVSGMVQAQIKVKHEPTGNSPSQLREGNLIYTMIDSMAQVLNCRIEVREARIKTTLNARPALWSLLGKKEKRKYIIRINNNPKFKGIRLDEVPLMAGIGLWAHELMHVKDYHHRTLWGVMERGWQYLSQEGKRQFEHEIDRMAIEHGFGQHLYAWSYYVLEESNASPSYKAYKQSVYLTPSAIRQAIEQSELPPHSTN</sequence>
<evidence type="ECO:0000313" key="2">
    <source>
        <dbReference type="EMBL" id="PZX15177.1"/>
    </source>
</evidence>